<comment type="caution">
    <text evidence="2">The sequence shown here is derived from an EMBL/GenBank/DDBJ whole genome shotgun (WGS) entry which is preliminary data.</text>
</comment>
<dbReference type="Pfam" id="PF03372">
    <property type="entry name" value="Exo_endo_phos"/>
    <property type="match status" value="1"/>
</dbReference>
<dbReference type="SUPFAM" id="SSF56219">
    <property type="entry name" value="DNase I-like"/>
    <property type="match status" value="1"/>
</dbReference>
<dbReference type="GO" id="GO:0003824">
    <property type="term" value="F:catalytic activity"/>
    <property type="evidence" value="ECO:0007669"/>
    <property type="project" value="InterPro"/>
</dbReference>
<feature type="domain" description="Endonuclease/exonuclease/phosphatase" evidence="1">
    <location>
        <begin position="4"/>
        <end position="224"/>
    </location>
</feature>
<evidence type="ECO:0000259" key="1">
    <source>
        <dbReference type="Pfam" id="PF03372"/>
    </source>
</evidence>
<dbReference type="InterPro" id="IPR005135">
    <property type="entry name" value="Endo/exonuclease/phosphatase"/>
</dbReference>
<evidence type="ECO:0000313" key="2">
    <source>
        <dbReference type="EMBL" id="KAK9922042.1"/>
    </source>
</evidence>
<proteinExistence type="predicted"/>
<dbReference type="Gene3D" id="3.60.10.10">
    <property type="entry name" value="Endonuclease/exonuclease/phosphatase"/>
    <property type="match status" value="1"/>
</dbReference>
<accession>A0AAW1WBD8</accession>
<evidence type="ECO:0000313" key="3">
    <source>
        <dbReference type="Proteomes" id="UP001457282"/>
    </source>
</evidence>
<keyword evidence="3" id="KW-1185">Reference proteome</keyword>
<name>A0AAW1WBD8_RUBAR</name>
<dbReference type="AlphaFoldDB" id="A0AAW1WBD8"/>
<sequence length="411" mass="48139">MRILSWNVRGLGSKKKRSVIKTLLTGSGADVVILQETKKTEIERRLIQSIWGGRYNDWVSIPPWGRSGGGVVIWNTKCVSVVESVIGAFSVSIKIKWLDGNDWWLSGVCGPNSFRERKLFWEELAGLYGLCGRRWCLGGDFNVVRFVSEKSNGGRTTRSMQDFNDFIRETSLCDPNLHGAEFTWSNLRENAIWCRLDRFLFSTDWEALFPNTRQLALTRVTSDHCPILLDTICVKWGPTPFRFENMWLEHPSFKENFRNWWMTSDSSSWEGFSFMRKLKSLKLELKTWSKETFGEVGKEKKEIEATINKLDEEDRDEGLCFAKRRERENLRILLEELVFREEIYWSQRAKPKWAREGDSNTSFFHKIVNGRRKRNFIERIELSSGLVVEEEALIQEEIINFYKKLYSSQMD</sequence>
<gene>
    <name evidence="2" type="ORF">M0R45_030525</name>
</gene>
<reference evidence="2 3" key="1">
    <citation type="journal article" date="2023" name="G3 (Bethesda)">
        <title>A chromosome-length genome assembly and annotation of blackberry (Rubus argutus, cv. 'Hillquist').</title>
        <authorList>
            <person name="Bruna T."/>
            <person name="Aryal R."/>
            <person name="Dudchenko O."/>
            <person name="Sargent D.J."/>
            <person name="Mead D."/>
            <person name="Buti M."/>
            <person name="Cavallini A."/>
            <person name="Hytonen T."/>
            <person name="Andres J."/>
            <person name="Pham M."/>
            <person name="Weisz D."/>
            <person name="Mascagni F."/>
            <person name="Usai G."/>
            <person name="Natali L."/>
            <person name="Bassil N."/>
            <person name="Fernandez G.E."/>
            <person name="Lomsadze A."/>
            <person name="Armour M."/>
            <person name="Olukolu B."/>
            <person name="Poorten T."/>
            <person name="Britton C."/>
            <person name="Davik J."/>
            <person name="Ashrafi H."/>
            <person name="Aiden E.L."/>
            <person name="Borodovsky M."/>
            <person name="Worthington M."/>
        </authorList>
    </citation>
    <scope>NUCLEOTIDE SEQUENCE [LARGE SCALE GENOMIC DNA]</scope>
    <source>
        <strain evidence="2">PI 553951</strain>
    </source>
</reference>
<organism evidence="2 3">
    <name type="scientific">Rubus argutus</name>
    <name type="common">Southern blackberry</name>
    <dbReference type="NCBI Taxonomy" id="59490"/>
    <lineage>
        <taxon>Eukaryota</taxon>
        <taxon>Viridiplantae</taxon>
        <taxon>Streptophyta</taxon>
        <taxon>Embryophyta</taxon>
        <taxon>Tracheophyta</taxon>
        <taxon>Spermatophyta</taxon>
        <taxon>Magnoliopsida</taxon>
        <taxon>eudicotyledons</taxon>
        <taxon>Gunneridae</taxon>
        <taxon>Pentapetalae</taxon>
        <taxon>rosids</taxon>
        <taxon>fabids</taxon>
        <taxon>Rosales</taxon>
        <taxon>Rosaceae</taxon>
        <taxon>Rosoideae</taxon>
        <taxon>Rosoideae incertae sedis</taxon>
        <taxon>Rubus</taxon>
    </lineage>
</organism>
<dbReference type="PANTHER" id="PTHR33710:SF71">
    <property type="entry name" value="ENDONUCLEASE_EXONUCLEASE_PHOSPHATASE DOMAIN-CONTAINING PROTEIN"/>
    <property type="match status" value="1"/>
</dbReference>
<dbReference type="Proteomes" id="UP001457282">
    <property type="component" value="Unassembled WGS sequence"/>
</dbReference>
<protein>
    <recommendedName>
        <fullName evidence="1">Endonuclease/exonuclease/phosphatase domain-containing protein</fullName>
    </recommendedName>
</protein>
<dbReference type="EMBL" id="JBEDUW010000006">
    <property type="protein sequence ID" value="KAK9922042.1"/>
    <property type="molecule type" value="Genomic_DNA"/>
</dbReference>
<dbReference type="InterPro" id="IPR036691">
    <property type="entry name" value="Endo/exonu/phosph_ase_sf"/>
</dbReference>
<dbReference type="PANTHER" id="PTHR33710">
    <property type="entry name" value="BNAC02G09200D PROTEIN"/>
    <property type="match status" value="1"/>
</dbReference>